<dbReference type="PANTHER" id="PTHR32285">
    <property type="entry name" value="PROTEIN TRICHOME BIREFRINGENCE-LIKE 9-RELATED"/>
    <property type="match status" value="1"/>
</dbReference>
<dbReference type="GO" id="GO:0016413">
    <property type="term" value="F:O-acetyltransferase activity"/>
    <property type="evidence" value="ECO:0007669"/>
    <property type="project" value="InterPro"/>
</dbReference>
<reference evidence="1" key="1">
    <citation type="submission" date="2022-08" db="EMBL/GenBank/DDBJ databases">
        <authorList>
            <person name="Kallberg Y."/>
            <person name="Tangrot J."/>
            <person name="Rosling A."/>
        </authorList>
    </citation>
    <scope>NUCLEOTIDE SEQUENCE</scope>
    <source>
        <strain evidence="1">Wild A</strain>
    </source>
</reference>
<sequence>MQNQRAQEVEVALKETRIDIKENLKDYTFYSSIPGSNIKSREEILAFREKMKCITTKGKWVFDKTPREILKHKQEPLYGKCDKSSNKRNSSIEEIWENTRNSVKYIWKPSHQCPLPNFTREDFCSLIIGLKFLLVGDVLSFQLHELLLDYFHDGPVQCYGHISCKEHVLCRPSPHLEDAYNLTSKMKYVRNDILSSKKFILLPGDHDYVELRNVELPWISFSYRYNVIILNKGHHYQDDKTFRLTLINAIINIRKKRPDTLIIFKSATLGHQNCNDPDLKPLETNYNINELKNVPYHWDEIHKQNMIAKEIVEAAGGVYWNLEYIMETRVDGHIGGRDCLRWCIPGPSDIWLNLLSYITASYVLLNKY</sequence>
<dbReference type="AlphaFoldDB" id="A0A9W4SPH9"/>
<gene>
    <name evidence="1" type="ORF">FWILDA_LOCUS7247</name>
</gene>
<dbReference type="Proteomes" id="UP001153678">
    <property type="component" value="Unassembled WGS sequence"/>
</dbReference>
<dbReference type="InterPro" id="IPR029962">
    <property type="entry name" value="TBL"/>
</dbReference>
<proteinExistence type="predicted"/>
<protein>
    <submittedName>
        <fullName evidence="1">16309_t:CDS:1</fullName>
    </submittedName>
</protein>
<dbReference type="EMBL" id="CAMKVN010001406">
    <property type="protein sequence ID" value="CAI2175747.1"/>
    <property type="molecule type" value="Genomic_DNA"/>
</dbReference>
<dbReference type="PANTHER" id="PTHR32285:SF48">
    <property type="entry name" value="PROTEIN TRICHOME BIREFRINGENCE-LIKE 19"/>
    <property type="match status" value="1"/>
</dbReference>
<comment type="caution">
    <text evidence="1">The sequence shown here is derived from an EMBL/GenBank/DDBJ whole genome shotgun (WGS) entry which is preliminary data.</text>
</comment>
<evidence type="ECO:0000313" key="1">
    <source>
        <dbReference type="EMBL" id="CAI2175747.1"/>
    </source>
</evidence>
<evidence type="ECO:0000313" key="2">
    <source>
        <dbReference type="Proteomes" id="UP001153678"/>
    </source>
</evidence>
<name>A0A9W4SPH9_9GLOM</name>
<accession>A0A9W4SPH9</accession>
<organism evidence="1 2">
    <name type="scientific">Funneliformis geosporum</name>
    <dbReference type="NCBI Taxonomy" id="1117311"/>
    <lineage>
        <taxon>Eukaryota</taxon>
        <taxon>Fungi</taxon>
        <taxon>Fungi incertae sedis</taxon>
        <taxon>Mucoromycota</taxon>
        <taxon>Glomeromycotina</taxon>
        <taxon>Glomeromycetes</taxon>
        <taxon>Glomerales</taxon>
        <taxon>Glomeraceae</taxon>
        <taxon>Funneliformis</taxon>
    </lineage>
</organism>
<keyword evidence="2" id="KW-1185">Reference proteome</keyword>
<dbReference type="OrthoDB" id="630188at2759"/>